<sequence>MLTEMYCYTPEAGSVWAGVGWGLFGIRRVFGGSVGMELGRWPVLWLCKWLRARSEYLRCGAFKRWESCRFRRLREKGGMGEERFVHRLSQEQKDPSFASELILPSAVNLLW</sequence>
<gene>
    <name evidence="1" type="ORF">LITE_LOCUS48442</name>
</gene>
<accession>A0AAV0RJC6</accession>
<protein>
    <submittedName>
        <fullName evidence="1">Uncharacterized protein</fullName>
    </submittedName>
</protein>
<dbReference type="Proteomes" id="UP001154282">
    <property type="component" value="Unassembled WGS sequence"/>
</dbReference>
<dbReference type="EMBL" id="CAMGYJ010000011">
    <property type="protein sequence ID" value="CAI0557655.1"/>
    <property type="molecule type" value="Genomic_DNA"/>
</dbReference>
<dbReference type="AlphaFoldDB" id="A0AAV0RJC6"/>
<organism evidence="1 2">
    <name type="scientific">Linum tenue</name>
    <dbReference type="NCBI Taxonomy" id="586396"/>
    <lineage>
        <taxon>Eukaryota</taxon>
        <taxon>Viridiplantae</taxon>
        <taxon>Streptophyta</taxon>
        <taxon>Embryophyta</taxon>
        <taxon>Tracheophyta</taxon>
        <taxon>Spermatophyta</taxon>
        <taxon>Magnoliopsida</taxon>
        <taxon>eudicotyledons</taxon>
        <taxon>Gunneridae</taxon>
        <taxon>Pentapetalae</taxon>
        <taxon>rosids</taxon>
        <taxon>fabids</taxon>
        <taxon>Malpighiales</taxon>
        <taxon>Linaceae</taxon>
        <taxon>Linum</taxon>
    </lineage>
</organism>
<evidence type="ECO:0000313" key="2">
    <source>
        <dbReference type="Proteomes" id="UP001154282"/>
    </source>
</evidence>
<evidence type="ECO:0000313" key="1">
    <source>
        <dbReference type="EMBL" id="CAI0557655.1"/>
    </source>
</evidence>
<comment type="caution">
    <text evidence="1">The sequence shown here is derived from an EMBL/GenBank/DDBJ whole genome shotgun (WGS) entry which is preliminary data.</text>
</comment>
<name>A0AAV0RJC6_9ROSI</name>
<proteinExistence type="predicted"/>
<keyword evidence="2" id="KW-1185">Reference proteome</keyword>
<reference evidence="1" key="1">
    <citation type="submission" date="2022-08" db="EMBL/GenBank/DDBJ databases">
        <authorList>
            <person name="Gutierrez-Valencia J."/>
        </authorList>
    </citation>
    <scope>NUCLEOTIDE SEQUENCE</scope>
</reference>